<evidence type="ECO:0000256" key="10">
    <source>
        <dbReference type="ARBA" id="ARBA00039675"/>
    </source>
</evidence>
<dbReference type="AlphaFoldDB" id="A0A0P7V9N0"/>
<gene>
    <name evidence="15" type="ORF">Z043_111334</name>
</gene>
<keyword evidence="7 12" id="KW-0804">Transcription</keyword>
<reference evidence="15 16" key="1">
    <citation type="submission" date="2015-08" db="EMBL/GenBank/DDBJ databases">
        <title>The genome of the Asian arowana (Scleropages formosus).</title>
        <authorList>
            <person name="Tan M.H."/>
            <person name="Gan H.M."/>
            <person name="Croft L.J."/>
            <person name="Austin C.M."/>
        </authorList>
    </citation>
    <scope>NUCLEOTIDE SEQUENCE [LARGE SCALE GENOMIC DNA]</scope>
    <source>
        <strain evidence="15">Aro1</strain>
    </source>
</reference>
<dbReference type="FunFam" id="1.10.10.10:FF:000073">
    <property type="entry name" value="E2F transcription factor 8"/>
    <property type="match status" value="1"/>
</dbReference>
<organism evidence="15 16">
    <name type="scientific">Scleropages formosus</name>
    <name type="common">Asian bonytongue</name>
    <name type="synonym">Osteoglossum formosum</name>
    <dbReference type="NCBI Taxonomy" id="113540"/>
    <lineage>
        <taxon>Eukaryota</taxon>
        <taxon>Metazoa</taxon>
        <taxon>Chordata</taxon>
        <taxon>Craniata</taxon>
        <taxon>Vertebrata</taxon>
        <taxon>Euteleostomi</taxon>
        <taxon>Actinopterygii</taxon>
        <taxon>Neopterygii</taxon>
        <taxon>Teleostei</taxon>
        <taxon>Osteoglossocephala</taxon>
        <taxon>Osteoglossomorpha</taxon>
        <taxon>Osteoglossiformes</taxon>
        <taxon>Osteoglossidae</taxon>
        <taxon>Scleropages</taxon>
    </lineage>
</organism>
<evidence type="ECO:0000259" key="14">
    <source>
        <dbReference type="SMART" id="SM01372"/>
    </source>
</evidence>
<dbReference type="GO" id="GO:0045892">
    <property type="term" value="P:negative regulation of DNA-templated transcription"/>
    <property type="evidence" value="ECO:0007669"/>
    <property type="project" value="UniProtKB-ARBA"/>
</dbReference>
<accession>A0A0P7V9N0</accession>
<feature type="compositionally biased region" description="Polar residues" evidence="13">
    <location>
        <begin position="816"/>
        <end position="825"/>
    </location>
</feature>
<evidence type="ECO:0000256" key="2">
    <source>
        <dbReference type="ARBA" id="ARBA00010940"/>
    </source>
</evidence>
<dbReference type="EMBL" id="JARO02003737">
    <property type="protein sequence ID" value="KPP69880.1"/>
    <property type="molecule type" value="Genomic_DNA"/>
</dbReference>
<feature type="domain" description="E2F/DP family winged-helix DNA-binding" evidence="14">
    <location>
        <begin position="291"/>
        <end position="376"/>
    </location>
</feature>
<dbReference type="Pfam" id="PF02319">
    <property type="entry name" value="WHD_E2F_TDP"/>
    <property type="match status" value="2"/>
</dbReference>
<dbReference type="GO" id="GO:0002040">
    <property type="term" value="P:sprouting angiogenesis"/>
    <property type="evidence" value="ECO:0007669"/>
    <property type="project" value="UniProtKB-ARBA"/>
</dbReference>
<dbReference type="FunFam" id="1.10.10.10:FF:000100">
    <property type="entry name" value="E2F transcription factor 8"/>
    <property type="match status" value="1"/>
</dbReference>
<dbReference type="PANTHER" id="PTHR12081:SF25">
    <property type="entry name" value="TRANSCRIPTION FACTOR E2F7"/>
    <property type="match status" value="1"/>
</dbReference>
<sequence>MDVTCVALRHLMSPRSRMDTDDEEEEENVYMEAKRTTPQKCDQTSRKDLNADQVHITPSKLQDRACGDPLTPTANLKMLISAASPDIRDREMRKVLFRPIENESDDLAVDEHDEFDGADEGTDEFEKKPSRKQKSLGLLCKKFLALYPNYPASSKTISISLDEVATNLGVERRRIYDIVNVLESLKLVSRVAKNQYVWHGQRQLRHTLRELHGLGRKLRYHLQMEQPGECGPRAPSHADEPAPEHGDTGDVDASSGEDGVQYKNLLVCLTMAYYFSILMLLHFHSGPASGRKDKSLRIMSQKFVTLFLVSKTQTITLDLAAKILIEESQDMASHSKYKTKVRRLYDIANVLTSLNLIKKVHVREERGRKPAFKWTGPVDFHSTSGKWCSWFKRNGQIEMLRVYLDGMGMLPFPEFHADFGQSMSQPGCPRLTRHVSFNIVPVPVPVPAQRRVSSAPSSPHSSMMGLMPQAADYSGKTTDKPAECQQSGDESRLLTAKTGVLGSAATLPARVGLIHSDVLHESHPLPHLYPTSIQSPAPPREEEGTRTQAALTFFPTLPQSSLVMVYKGQEAHGAGAQGQRSPEFRQGVLGKRKAGDRDAGAAKRSNMVQREDQDPQERREGGRTEEVNSETDSSLNGAPCPALQPQVGAMPRVTADKETPLTTHYLYVPNSPAFFYSPGLNKLNLLLSSGHTAGGLPLSSSTLPAIAFPYVLLPPSALSSYPLITSGLPVSSGSFGIAGIVSPNHLVLGAQSLAVSATPDFTRSLSLEPLGPDQARVCGLASPVSPAGPQQPEDRSKSQLQPQTPLTPKEAGSGGSQTFFQTPGTLGSADPKVARKRGSAQRRLEIGPLPTN</sequence>
<evidence type="ECO:0000256" key="8">
    <source>
        <dbReference type="ARBA" id="ARBA00023242"/>
    </source>
</evidence>
<keyword evidence="6" id="KW-0010">Activator</keyword>
<protein>
    <recommendedName>
        <fullName evidence="10">Transcription factor E2F7</fullName>
    </recommendedName>
</protein>
<dbReference type="GO" id="GO:0008045">
    <property type="term" value="P:motor neuron axon guidance"/>
    <property type="evidence" value="ECO:0007669"/>
    <property type="project" value="UniProtKB-ARBA"/>
</dbReference>
<proteinExistence type="inferred from homology"/>
<feature type="compositionally biased region" description="Basic and acidic residues" evidence="13">
    <location>
        <begin position="609"/>
        <end position="626"/>
    </location>
</feature>
<dbReference type="InterPro" id="IPR036388">
    <property type="entry name" value="WH-like_DNA-bd_sf"/>
</dbReference>
<keyword evidence="4 12" id="KW-0805">Transcription regulation</keyword>
<keyword evidence="8 12" id="KW-0539">Nucleus</keyword>
<dbReference type="GO" id="GO:0090575">
    <property type="term" value="C:RNA polymerase II transcription regulator complex"/>
    <property type="evidence" value="ECO:0007669"/>
    <property type="project" value="TreeGrafter"/>
</dbReference>
<dbReference type="GO" id="GO:0001946">
    <property type="term" value="P:lymphangiogenesis"/>
    <property type="evidence" value="ECO:0007669"/>
    <property type="project" value="UniProtKB-ARBA"/>
</dbReference>
<dbReference type="Proteomes" id="UP000034805">
    <property type="component" value="Unassembled WGS sequence"/>
</dbReference>
<evidence type="ECO:0000313" key="16">
    <source>
        <dbReference type="Proteomes" id="UP000034805"/>
    </source>
</evidence>
<feature type="region of interest" description="Disordered" evidence="13">
    <location>
        <begin position="572"/>
        <end position="645"/>
    </location>
</feature>
<comment type="function">
    <text evidence="11">Atypical E2F transcription factor that participates in various processes such as angiogenesis and polyploidization of specialized cells. Mainly acts as a transcription repressor that binds DNA independently of DP proteins and specifically recognizes the E2 recognition site 5'-TTTC[CG]CGC-3'. Directly represses transcription of classical E2F transcription factors such as e2f1. Acts as a regulator of S-phase by recognizing and binding the E2-related site 5'-TTCCCGCC-3' and mediating repression of G1/S-regulated genes. Acts as a promoter of sprouting angiogenesis, possibly by acting as a transcription activator and promoting expression of vegfa.</text>
</comment>
<feature type="compositionally biased region" description="Basic and acidic residues" evidence="13">
    <location>
        <begin position="236"/>
        <end position="248"/>
    </location>
</feature>
<dbReference type="InterPro" id="IPR036390">
    <property type="entry name" value="WH_DNA-bd_sf"/>
</dbReference>
<dbReference type="InterPro" id="IPR015633">
    <property type="entry name" value="E2F"/>
</dbReference>
<name>A0A0P7V9N0_SCLFO</name>
<feature type="region of interest" description="Disordered" evidence="13">
    <location>
        <begin position="776"/>
        <end position="852"/>
    </location>
</feature>
<feature type="domain" description="E2F/DP family winged-helix DNA-binding" evidence="14">
    <location>
        <begin position="131"/>
        <end position="200"/>
    </location>
</feature>
<evidence type="ECO:0000256" key="11">
    <source>
        <dbReference type="ARBA" id="ARBA00058973"/>
    </source>
</evidence>
<keyword evidence="9" id="KW-0131">Cell cycle</keyword>
<evidence type="ECO:0000256" key="12">
    <source>
        <dbReference type="RuleBase" id="RU003796"/>
    </source>
</evidence>
<evidence type="ECO:0000256" key="9">
    <source>
        <dbReference type="ARBA" id="ARBA00023306"/>
    </source>
</evidence>
<dbReference type="GO" id="GO:0000978">
    <property type="term" value="F:RNA polymerase II cis-regulatory region sequence-specific DNA binding"/>
    <property type="evidence" value="ECO:0007669"/>
    <property type="project" value="InterPro"/>
</dbReference>
<evidence type="ECO:0000256" key="6">
    <source>
        <dbReference type="ARBA" id="ARBA00023159"/>
    </source>
</evidence>
<dbReference type="Gene3D" id="1.10.10.10">
    <property type="entry name" value="Winged helix-like DNA-binding domain superfamily/Winged helix DNA-binding domain"/>
    <property type="match status" value="2"/>
</dbReference>
<comment type="caution">
    <text evidence="15">The sequence shown here is derived from an EMBL/GenBank/DDBJ whole genome shotgun (WGS) entry which is preliminary data.</text>
</comment>
<comment type="subcellular location">
    <subcellularLocation>
        <location evidence="1 12">Nucleus</location>
    </subcellularLocation>
</comment>
<comment type="similarity">
    <text evidence="2 12">Belongs to the E2F/DP family.</text>
</comment>
<dbReference type="GO" id="GO:0000981">
    <property type="term" value="F:DNA-binding transcription factor activity, RNA polymerase II-specific"/>
    <property type="evidence" value="ECO:0007669"/>
    <property type="project" value="TreeGrafter"/>
</dbReference>
<evidence type="ECO:0000256" key="13">
    <source>
        <dbReference type="SAM" id="MobiDB-lite"/>
    </source>
</evidence>
<dbReference type="SUPFAM" id="SSF46785">
    <property type="entry name" value="Winged helix' DNA-binding domain"/>
    <property type="match status" value="2"/>
</dbReference>
<feature type="region of interest" description="Disordered" evidence="13">
    <location>
        <begin position="226"/>
        <end position="254"/>
    </location>
</feature>
<evidence type="ECO:0000256" key="3">
    <source>
        <dbReference type="ARBA" id="ARBA00022491"/>
    </source>
</evidence>
<keyword evidence="5 12" id="KW-0238">DNA-binding</keyword>
<dbReference type="InterPro" id="IPR003316">
    <property type="entry name" value="E2F_WHTH_DNA-bd_dom"/>
</dbReference>
<keyword evidence="3" id="KW-0678">Repressor</keyword>
<evidence type="ECO:0000256" key="4">
    <source>
        <dbReference type="ARBA" id="ARBA00023015"/>
    </source>
</evidence>
<evidence type="ECO:0000256" key="5">
    <source>
        <dbReference type="ARBA" id="ARBA00023125"/>
    </source>
</evidence>
<dbReference type="PANTHER" id="PTHR12081">
    <property type="entry name" value="TRANSCRIPTION FACTOR E2F"/>
    <property type="match status" value="1"/>
</dbReference>
<evidence type="ECO:0000313" key="15">
    <source>
        <dbReference type="EMBL" id="KPP69880.1"/>
    </source>
</evidence>
<evidence type="ECO:0000256" key="1">
    <source>
        <dbReference type="ARBA" id="ARBA00004123"/>
    </source>
</evidence>
<evidence type="ECO:0000256" key="7">
    <source>
        <dbReference type="ARBA" id="ARBA00023163"/>
    </source>
</evidence>
<dbReference type="SMART" id="SM01372">
    <property type="entry name" value="E2F_TDP"/>
    <property type="match status" value="2"/>
</dbReference>
<dbReference type="GO" id="GO:0045944">
    <property type="term" value="P:positive regulation of transcription by RNA polymerase II"/>
    <property type="evidence" value="ECO:0007669"/>
    <property type="project" value="UniProtKB-ARBA"/>
</dbReference>